<keyword evidence="4" id="KW-0378">Hydrolase</keyword>
<dbReference type="Pfam" id="PF01557">
    <property type="entry name" value="FAA_hydrolase"/>
    <property type="match status" value="1"/>
</dbReference>
<feature type="domain" description="Fumarylacetoacetase-like C-terminal" evidence="3">
    <location>
        <begin position="89"/>
        <end position="243"/>
    </location>
</feature>
<dbReference type="GO" id="GO:0016787">
    <property type="term" value="F:hydrolase activity"/>
    <property type="evidence" value="ECO:0007669"/>
    <property type="project" value="UniProtKB-KW"/>
</dbReference>
<sequence length="249" mass="26276">MSPDSSVAGFAERLRHARLTGELVYGDIRLTSTEQAYAVQALVAQQLGWFKEGRPRHWKLGGSPSAGACAAAVADDDVHPSGWQTRPTVLGFEAELAVRLARDLPAGSTLAQARAAVDAWLPCTEVCASRFAQATGDALLQLADQQLNQSLVLGEPLTLAEGVDWTRLGVSLEADGHGLLKQSGGHPWGDPLAALPWLANHAAHHADGLRAGDTIATGSWVGLFPVLPGATVRIVYEGVGEVQVGFTHR</sequence>
<accession>A0ABU9MC09</accession>
<dbReference type="InterPro" id="IPR050772">
    <property type="entry name" value="Hydratase-Decarb/MhpD_sf"/>
</dbReference>
<gene>
    <name evidence="4" type="ORF">AAGW23_12420</name>
</gene>
<dbReference type="EMBL" id="JBCFXD010000007">
    <property type="protein sequence ID" value="MEL7559637.1"/>
    <property type="molecule type" value="Genomic_DNA"/>
</dbReference>
<dbReference type="RefSeq" id="WP_342406794.1">
    <property type="nucleotide sequence ID" value="NZ_JBCFXD010000007.1"/>
</dbReference>
<dbReference type="SUPFAM" id="SSF56529">
    <property type="entry name" value="FAH"/>
    <property type="match status" value="1"/>
</dbReference>
<proteinExistence type="predicted"/>
<keyword evidence="2" id="KW-0456">Lyase</keyword>
<dbReference type="PANTHER" id="PTHR30143">
    <property type="entry name" value="ACID HYDRATASE"/>
    <property type="match status" value="1"/>
</dbReference>
<dbReference type="InterPro" id="IPR036663">
    <property type="entry name" value="Fumarylacetoacetase_C_sf"/>
</dbReference>
<evidence type="ECO:0000256" key="1">
    <source>
        <dbReference type="ARBA" id="ARBA00022797"/>
    </source>
</evidence>
<dbReference type="Proteomes" id="UP001467669">
    <property type="component" value="Unassembled WGS sequence"/>
</dbReference>
<organism evidence="4 5">
    <name type="scientific">Stutzerimonas chloritidismutans</name>
    <name type="common">Pseudomonas chloritidismutans</name>
    <dbReference type="NCBI Taxonomy" id="203192"/>
    <lineage>
        <taxon>Bacteria</taxon>
        <taxon>Pseudomonadati</taxon>
        <taxon>Pseudomonadota</taxon>
        <taxon>Gammaproteobacteria</taxon>
        <taxon>Pseudomonadales</taxon>
        <taxon>Pseudomonadaceae</taxon>
        <taxon>Stutzerimonas</taxon>
    </lineage>
</organism>
<evidence type="ECO:0000313" key="5">
    <source>
        <dbReference type="Proteomes" id="UP001467669"/>
    </source>
</evidence>
<dbReference type="InterPro" id="IPR011234">
    <property type="entry name" value="Fumarylacetoacetase-like_C"/>
</dbReference>
<evidence type="ECO:0000259" key="3">
    <source>
        <dbReference type="Pfam" id="PF01557"/>
    </source>
</evidence>
<evidence type="ECO:0000256" key="2">
    <source>
        <dbReference type="ARBA" id="ARBA00023239"/>
    </source>
</evidence>
<name>A0ABU9MC09_STUCH</name>
<protein>
    <submittedName>
        <fullName evidence="4">Fumarylacetoacetate hydrolase family protein</fullName>
    </submittedName>
</protein>
<dbReference type="Gene3D" id="3.90.850.10">
    <property type="entry name" value="Fumarylacetoacetase-like, C-terminal domain"/>
    <property type="match status" value="1"/>
</dbReference>
<comment type="caution">
    <text evidence="4">The sequence shown here is derived from an EMBL/GenBank/DDBJ whole genome shotgun (WGS) entry which is preliminary data.</text>
</comment>
<keyword evidence="1" id="KW-0058">Aromatic hydrocarbons catabolism</keyword>
<dbReference type="PANTHER" id="PTHR30143:SF0">
    <property type="entry name" value="2-KETO-4-PENTENOATE HYDRATASE"/>
    <property type="match status" value="1"/>
</dbReference>
<evidence type="ECO:0000313" key="4">
    <source>
        <dbReference type="EMBL" id="MEL7559637.1"/>
    </source>
</evidence>
<keyword evidence="5" id="KW-1185">Reference proteome</keyword>
<reference evidence="4 5" key="1">
    <citation type="submission" date="2024-04" db="EMBL/GenBank/DDBJ databases">
        <title>Draft Genome Sequence of Isolates Cultured from Underwater Hawaii Seamounts in the North Pacific Ocean.</title>
        <authorList>
            <person name="Sharma I."/>
            <person name="Darden B."/>
            <person name="Creggett J."/>
            <person name="Taylor S."/>
            <person name="Grant M.P."/>
            <person name="Scott J."/>
            <person name="Attles S."/>
            <person name="Walker S."/>
            <person name="Johnson G."/>
            <person name="St. Cloud C."/>
        </authorList>
    </citation>
    <scope>NUCLEOTIDE SEQUENCE [LARGE SCALE GENOMIC DNA]</scope>
    <source>
        <strain evidence="4 5">03GJ23</strain>
    </source>
</reference>